<sequence>MAKEIPHHLKNKSANNALKAGQFVDNALTNLKNTIPDRQMGLAMEGVGNVKVPPKNTNGLENKVRAYLSEKTGLNLGEGKAGNDGVELSTKGAGKPLQKHHYATNNK</sequence>
<proteinExistence type="predicted"/>
<feature type="region of interest" description="Disordered" evidence="1">
    <location>
        <begin position="75"/>
        <end position="107"/>
    </location>
</feature>
<dbReference type="EMBL" id="CP134501">
    <property type="protein sequence ID" value="WNF34519.1"/>
    <property type="molecule type" value="Genomic_DNA"/>
</dbReference>
<reference evidence="2 3" key="1">
    <citation type="submission" date="2023-09" db="EMBL/GenBank/DDBJ databases">
        <title>Different Types of Thermotolerant Ring-Cleaving Dioxygenases derived from Aeribacillus composti HB-1 applied for multiple aromatic hydrocarbons removal.</title>
        <authorList>
            <person name="Cao L."/>
            <person name="Li M."/>
            <person name="Ma T."/>
        </authorList>
    </citation>
    <scope>NUCLEOTIDE SEQUENCE [LARGE SCALE GENOMIC DNA]</scope>
    <source>
        <strain evidence="2 3">HB-1</strain>
    </source>
</reference>
<dbReference type="Proteomes" id="UP001303701">
    <property type="component" value="Chromosome"/>
</dbReference>
<organism evidence="2 3">
    <name type="scientific">Aeribacillus composti</name>
    <dbReference type="NCBI Taxonomy" id="1868734"/>
    <lineage>
        <taxon>Bacteria</taxon>
        <taxon>Bacillati</taxon>
        <taxon>Bacillota</taxon>
        <taxon>Bacilli</taxon>
        <taxon>Bacillales</taxon>
        <taxon>Bacillaceae</taxon>
        <taxon>Aeribacillus</taxon>
    </lineage>
</organism>
<keyword evidence="3" id="KW-1185">Reference proteome</keyword>
<evidence type="ECO:0000256" key="1">
    <source>
        <dbReference type="SAM" id="MobiDB-lite"/>
    </source>
</evidence>
<gene>
    <name evidence="2" type="ORF">RI196_07665</name>
</gene>
<feature type="compositionally biased region" description="Basic residues" evidence="1">
    <location>
        <begin position="97"/>
        <end position="107"/>
    </location>
</feature>
<dbReference type="GeneID" id="301125839"/>
<name>A0ABY9WED8_9BACI</name>
<dbReference type="RefSeq" id="WP_311067194.1">
    <property type="nucleotide sequence ID" value="NZ_CP134501.1"/>
</dbReference>
<accession>A0ABY9WED8</accession>
<evidence type="ECO:0000313" key="3">
    <source>
        <dbReference type="Proteomes" id="UP001303701"/>
    </source>
</evidence>
<evidence type="ECO:0000313" key="2">
    <source>
        <dbReference type="EMBL" id="WNF34519.1"/>
    </source>
</evidence>
<protein>
    <submittedName>
        <fullName evidence="2">Uncharacterized protein</fullName>
    </submittedName>
</protein>